<comment type="caution">
    <text evidence="3">The sequence shown here is derived from an EMBL/GenBank/DDBJ whole genome shotgun (WGS) entry which is preliminary data.</text>
</comment>
<keyword evidence="1" id="KW-0472">Membrane</keyword>
<feature type="transmembrane region" description="Helical" evidence="1">
    <location>
        <begin position="200"/>
        <end position="221"/>
    </location>
</feature>
<feature type="domain" description="DUF1206" evidence="2">
    <location>
        <begin position="107"/>
        <end position="173"/>
    </location>
</feature>
<reference evidence="3" key="1">
    <citation type="journal article" date="2014" name="Int. J. Syst. Evol. Microbiol.">
        <title>Complete genome sequence of Corynebacterium casei LMG S-19264T (=DSM 44701T), isolated from a smear-ripened cheese.</title>
        <authorList>
            <consortium name="US DOE Joint Genome Institute (JGI-PGF)"/>
            <person name="Walter F."/>
            <person name="Albersmeier A."/>
            <person name="Kalinowski J."/>
            <person name="Ruckert C."/>
        </authorList>
    </citation>
    <scope>NUCLEOTIDE SEQUENCE</scope>
    <source>
        <strain evidence="3">JCM 3051</strain>
    </source>
</reference>
<feature type="transmembrane region" description="Helical" evidence="1">
    <location>
        <begin position="241"/>
        <end position="262"/>
    </location>
</feature>
<reference evidence="3" key="2">
    <citation type="submission" date="2020-09" db="EMBL/GenBank/DDBJ databases">
        <authorList>
            <person name="Sun Q."/>
            <person name="Ohkuma M."/>
        </authorList>
    </citation>
    <scope>NUCLEOTIDE SEQUENCE</scope>
    <source>
        <strain evidence="3">JCM 3051</strain>
    </source>
</reference>
<organism evidence="3 4">
    <name type="scientific">Promicromonospora citrea</name>
    <dbReference type="NCBI Taxonomy" id="43677"/>
    <lineage>
        <taxon>Bacteria</taxon>
        <taxon>Bacillati</taxon>
        <taxon>Actinomycetota</taxon>
        <taxon>Actinomycetes</taxon>
        <taxon>Micrococcales</taxon>
        <taxon>Promicromonosporaceae</taxon>
        <taxon>Promicromonospora</taxon>
    </lineage>
</organism>
<proteinExistence type="predicted"/>
<keyword evidence="1" id="KW-1133">Transmembrane helix</keyword>
<evidence type="ECO:0000259" key="2">
    <source>
        <dbReference type="Pfam" id="PF06724"/>
    </source>
</evidence>
<feature type="transmembrane region" description="Helical" evidence="1">
    <location>
        <begin position="145"/>
        <end position="169"/>
    </location>
</feature>
<feature type="transmembrane region" description="Helical" evidence="1">
    <location>
        <begin position="70"/>
        <end position="95"/>
    </location>
</feature>
<dbReference type="AlphaFoldDB" id="A0A8H9GDJ8"/>
<keyword evidence="4" id="KW-1185">Reference proteome</keyword>
<feature type="transmembrane region" description="Helical" evidence="1">
    <location>
        <begin position="107"/>
        <end position="125"/>
    </location>
</feature>
<dbReference type="InterPro" id="IPR009597">
    <property type="entry name" value="DUF1206"/>
</dbReference>
<keyword evidence="1" id="KW-0812">Transmembrane</keyword>
<feature type="domain" description="DUF1206" evidence="2">
    <location>
        <begin position="199"/>
        <end position="266"/>
    </location>
</feature>
<name>A0A8H9GDJ8_9MICO</name>
<dbReference type="RefSeq" id="WP_171106096.1">
    <property type="nucleotide sequence ID" value="NZ_BMPT01000001.1"/>
</dbReference>
<sequence>MPQNSPTGAARRAQDSPAVRALARTGYAASGVLHLLVGWLAVQLTLGRSSGQADESGAFRTLAQMPGGTVILWAVAVGFAALALWQLTTAVVGAPRVRSQGAARAKSVAKAVLYGVLAVSATRYAQGSGGSSGGTEESLTARALALPGGPLLVGAVGLVIVGVGVYHVAKGARKTFLRDLSGTGGRTVGRAVTRLGQTGYVAKGVALGVVGGLVVAAAVTTDPERAGGLDEALHTLRDQPFGVVLLLVVGLGLAAYGAYSFARARYARL</sequence>
<evidence type="ECO:0000313" key="4">
    <source>
        <dbReference type="Proteomes" id="UP000655589"/>
    </source>
</evidence>
<accession>A0A8H9GDJ8</accession>
<feature type="domain" description="DUF1206" evidence="2">
    <location>
        <begin position="26"/>
        <end position="92"/>
    </location>
</feature>
<dbReference type="Proteomes" id="UP000655589">
    <property type="component" value="Unassembled WGS sequence"/>
</dbReference>
<dbReference type="EMBL" id="BMPT01000001">
    <property type="protein sequence ID" value="GGM10966.1"/>
    <property type="molecule type" value="Genomic_DNA"/>
</dbReference>
<evidence type="ECO:0000256" key="1">
    <source>
        <dbReference type="SAM" id="Phobius"/>
    </source>
</evidence>
<protein>
    <submittedName>
        <fullName evidence="3">Membrane protein</fullName>
    </submittedName>
</protein>
<gene>
    <name evidence="3" type="ORF">GCM10010102_03540</name>
</gene>
<evidence type="ECO:0000313" key="3">
    <source>
        <dbReference type="EMBL" id="GGM10966.1"/>
    </source>
</evidence>
<dbReference type="Pfam" id="PF06724">
    <property type="entry name" value="DUF1206"/>
    <property type="match status" value="3"/>
</dbReference>
<feature type="transmembrane region" description="Helical" evidence="1">
    <location>
        <begin position="21"/>
        <end position="42"/>
    </location>
</feature>